<gene>
    <name evidence="2" type="ORF">M23134_00194</name>
</gene>
<accession>A1ZL73</accession>
<sequence>MAETKKYIVGVFDDEDVLLPAVKKIRAEGVQIHDVYTPYPVHHLDTYLGYKRTRLGKAAFLFGATGTTLAITMISYMLGFDWPMDIGGKDFLPAPNFVPVTFESTVLISALGMVGTFLVSRGLGPGKKAIMFDPRSTDDKHVMAINLDKNTKHSKEDIVAILKQNGVTEEPKEVDL</sequence>
<evidence type="ECO:0000313" key="3">
    <source>
        <dbReference type="Proteomes" id="UP000004095"/>
    </source>
</evidence>
<name>A1ZL73_MICM2</name>
<protein>
    <recommendedName>
        <fullName evidence="4">Quinol:cytochrome c oxidoreductase membrane protein</fullName>
    </recommendedName>
</protein>
<keyword evidence="1" id="KW-0812">Transmembrane</keyword>
<keyword evidence="1" id="KW-1133">Transmembrane helix</keyword>
<feature type="transmembrane region" description="Helical" evidence="1">
    <location>
        <begin position="58"/>
        <end position="78"/>
    </location>
</feature>
<comment type="caution">
    <text evidence="2">The sequence shown here is derived from an EMBL/GenBank/DDBJ whole genome shotgun (WGS) entry which is preliminary data.</text>
</comment>
<dbReference type="Pfam" id="PF11821">
    <property type="entry name" value="ActD"/>
    <property type="match status" value="1"/>
</dbReference>
<dbReference type="PANTHER" id="PTHR40394">
    <property type="entry name" value="LIPOPROTEIN-RELATED"/>
    <property type="match status" value="1"/>
</dbReference>
<evidence type="ECO:0000313" key="2">
    <source>
        <dbReference type="EMBL" id="EAY29039.1"/>
    </source>
</evidence>
<dbReference type="Proteomes" id="UP000004095">
    <property type="component" value="Unassembled WGS sequence"/>
</dbReference>
<feature type="transmembrane region" description="Helical" evidence="1">
    <location>
        <begin position="98"/>
        <end position="119"/>
    </location>
</feature>
<dbReference type="EMBL" id="AAWS01000013">
    <property type="protein sequence ID" value="EAY29039.1"/>
    <property type="molecule type" value="Genomic_DNA"/>
</dbReference>
<evidence type="ECO:0000256" key="1">
    <source>
        <dbReference type="SAM" id="Phobius"/>
    </source>
</evidence>
<dbReference type="OrthoDB" id="9792475at2"/>
<dbReference type="InterPro" id="IPR021776">
    <property type="entry name" value="ActD"/>
</dbReference>
<keyword evidence="3" id="KW-1185">Reference proteome</keyword>
<evidence type="ECO:0008006" key="4">
    <source>
        <dbReference type="Google" id="ProtNLM"/>
    </source>
</evidence>
<dbReference type="PANTHER" id="PTHR40394:SF2">
    <property type="entry name" value="QUINOL:CYTOCHROME C OXIDOREDUCTASE MEMBRANE PROTEIN"/>
    <property type="match status" value="1"/>
</dbReference>
<reference evidence="2 3" key="1">
    <citation type="submission" date="2007-01" db="EMBL/GenBank/DDBJ databases">
        <authorList>
            <person name="Haygood M."/>
            <person name="Podell S."/>
            <person name="Anderson C."/>
            <person name="Hopkinson B."/>
            <person name="Roe K."/>
            <person name="Barbeau K."/>
            <person name="Gaasterland T."/>
            <person name="Ferriera S."/>
            <person name="Johnson J."/>
            <person name="Kravitz S."/>
            <person name="Beeson K."/>
            <person name="Sutton G."/>
            <person name="Rogers Y.-H."/>
            <person name="Friedman R."/>
            <person name="Frazier M."/>
            <person name="Venter J.C."/>
        </authorList>
    </citation>
    <scope>NUCLEOTIDE SEQUENCE [LARGE SCALE GENOMIC DNA]</scope>
    <source>
        <strain evidence="2 3">ATCC 23134</strain>
    </source>
</reference>
<dbReference type="AlphaFoldDB" id="A1ZL73"/>
<keyword evidence="1" id="KW-0472">Membrane</keyword>
<dbReference type="RefSeq" id="WP_002697282.1">
    <property type="nucleotide sequence ID" value="NZ_AAWS01000013.1"/>
</dbReference>
<dbReference type="eggNOG" id="COG2010">
    <property type="taxonomic scope" value="Bacteria"/>
</dbReference>
<organism evidence="2 3">
    <name type="scientific">Microscilla marina ATCC 23134</name>
    <dbReference type="NCBI Taxonomy" id="313606"/>
    <lineage>
        <taxon>Bacteria</taxon>
        <taxon>Pseudomonadati</taxon>
        <taxon>Bacteroidota</taxon>
        <taxon>Cytophagia</taxon>
        <taxon>Cytophagales</taxon>
        <taxon>Microscillaceae</taxon>
        <taxon>Microscilla</taxon>
    </lineage>
</organism>
<proteinExistence type="predicted"/>